<organism evidence="8 9">
    <name type="scientific">Paracerasibacillus soli</name>
    <dbReference type="NCBI Taxonomy" id="480284"/>
    <lineage>
        <taxon>Bacteria</taxon>
        <taxon>Bacillati</taxon>
        <taxon>Bacillota</taxon>
        <taxon>Bacilli</taxon>
        <taxon>Bacillales</taxon>
        <taxon>Bacillaceae</taxon>
        <taxon>Paracerasibacillus</taxon>
    </lineage>
</organism>
<dbReference type="PANTHER" id="PTHR30237:SF2">
    <property type="entry name" value="MUREIN TETRAPEPTIDE CARBOXYPEPTIDASE"/>
    <property type="match status" value="1"/>
</dbReference>
<dbReference type="InterPro" id="IPR040449">
    <property type="entry name" value="Peptidase_S66_N"/>
</dbReference>
<dbReference type="Gene3D" id="3.40.50.10740">
    <property type="entry name" value="Class I glutamine amidotransferase-like"/>
    <property type="match status" value="1"/>
</dbReference>
<gene>
    <name evidence="8" type="ORF">RWD45_19030</name>
</gene>
<accession>A0ABU5CVH6</accession>
<proteinExistence type="inferred from homology"/>
<evidence type="ECO:0000256" key="2">
    <source>
        <dbReference type="ARBA" id="ARBA00022645"/>
    </source>
</evidence>
<comment type="similarity">
    <text evidence="1">Belongs to the peptidase S66 family.</text>
</comment>
<protein>
    <submittedName>
        <fullName evidence="8">LD-carboxypeptidase</fullName>
    </submittedName>
</protein>
<dbReference type="Proteomes" id="UP001275315">
    <property type="component" value="Unassembled WGS sequence"/>
</dbReference>
<dbReference type="EMBL" id="JAWDIQ010000003">
    <property type="protein sequence ID" value="MDY0410255.1"/>
    <property type="molecule type" value="Genomic_DNA"/>
</dbReference>
<feature type="domain" description="LD-carboxypeptidase C-terminal" evidence="7">
    <location>
        <begin position="178"/>
        <end position="291"/>
    </location>
</feature>
<evidence type="ECO:0000256" key="3">
    <source>
        <dbReference type="ARBA" id="ARBA00022670"/>
    </source>
</evidence>
<evidence type="ECO:0000259" key="6">
    <source>
        <dbReference type="Pfam" id="PF02016"/>
    </source>
</evidence>
<keyword evidence="3" id="KW-0645">Protease</keyword>
<evidence type="ECO:0000313" key="9">
    <source>
        <dbReference type="Proteomes" id="UP001275315"/>
    </source>
</evidence>
<dbReference type="InterPro" id="IPR027478">
    <property type="entry name" value="LdcA_N"/>
</dbReference>
<keyword evidence="4" id="KW-0378">Hydrolase</keyword>
<dbReference type="RefSeq" id="WP_320381127.1">
    <property type="nucleotide sequence ID" value="NZ_JAWDIQ010000003.1"/>
</dbReference>
<reference evidence="8 9" key="1">
    <citation type="submission" date="2023-10" db="EMBL/GenBank/DDBJ databases">
        <title>Virgibacillus soli CC-YMP-6 genome.</title>
        <authorList>
            <person name="Miliotis G."/>
            <person name="Sengupta P."/>
            <person name="Hameed A."/>
            <person name="Chuvochina M."/>
            <person name="Mcdonagh F."/>
            <person name="Simpson A.C."/>
            <person name="Singh N.K."/>
            <person name="Rekha P.D."/>
            <person name="Raman K."/>
            <person name="Hugenholtz P."/>
            <person name="Venkateswaran K."/>
        </authorList>
    </citation>
    <scope>NUCLEOTIDE SEQUENCE [LARGE SCALE GENOMIC DNA]</scope>
    <source>
        <strain evidence="8 9">CC-YMP-6</strain>
    </source>
</reference>
<keyword evidence="5" id="KW-0720">Serine protease</keyword>
<dbReference type="PIRSF" id="PIRSF028757">
    <property type="entry name" value="LD-carboxypeptidase"/>
    <property type="match status" value="1"/>
</dbReference>
<dbReference type="Pfam" id="PF17676">
    <property type="entry name" value="Peptidase_S66C"/>
    <property type="match status" value="1"/>
</dbReference>
<dbReference type="InterPro" id="IPR027461">
    <property type="entry name" value="Carboxypeptidase_A_C_sf"/>
</dbReference>
<dbReference type="InterPro" id="IPR003507">
    <property type="entry name" value="S66_fam"/>
</dbReference>
<keyword evidence="2" id="KW-0121">Carboxypeptidase</keyword>
<evidence type="ECO:0000256" key="5">
    <source>
        <dbReference type="ARBA" id="ARBA00022825"/>
    </source>
</evidence>
<dbReference type="InterPro" id="IPR040921">
    <property type="entry name" value="Peptidase_S66C"/>
</dbReference>
<dbReference type="CDD" id="cd07025">
    <property type="entry name" value="Peptidase_S66"/>
    <property type="match status" value="1"/>
</dbReference>
<evidence type="ECO:0000256" key="1">
    <source>
        <dbReference type="ARBA" id="ARBA00010233"/>
    </source>
</evidence>
<sequence length="307" mass="32972">MPIKPPMLRSGDTIGLVTLGSPLAAQTINAGIATLRQLGFHVVVGNSVYAETGFLAGSAQMRAKDLMDMFTNDNVDMILPTRGGVGVAEILPYLDYAFIQNHPKIISGYSDITILLNVLAQQANLITLHSLLLLDFSPVTPAYNYNQFFSATSNVTSRRQIENPPNMPQISRVSGNVTGPIVGGNLTSFVGSLGTPYEIDTKGKIILLEETSEPINTVFRYINQLKLAGKFDDCLGIVMGECTNCPEAYHTTYEDLINAVMVPLGKPLMTNVASGHGFYKAAIPIGATVNLDTINNTLTVTESTVTA</sequence>
<dbReference type="InterPro" id="IPR029062">
    <property type="entry name" value="Class_I_gatase-like"/>
</dbReference>
<comment type="caution">
    <text evidence="8">The sequence shown here is derived from an EMBL/GenBank/DDBJ whole genome shotgun (WGS) entry which is preliminary data.</text>
</comment>
<keyword evidence="9" id="KW-1185">Reference proteome</keyword>
<dbReference type="Gene3D" id="3.50.30.60">
    <property type="entry name" value="LD-carboxypeptidase A C-terminal domain-like"/>
    <property type="match status" value="1"/>
</dbReference>
<dbReference type="SUPFAM" id="SSF141986">
    <property type="entry name" value="LD-carboxypeptidase A C-terminal domain-like"/>
    <property type="match status" value="1"/>
</dbReference>
<evidence type="ECO:0000313" key="8">
    <source>
        <dbReference type="EMBL" id="MDY0410255.1"/>
    </source>
</evidence>
<dbReference type="Pfam" id="PF02016">
    <property type="entry name" value="Peptidase_S66"/>
    <property type="match status" value="1"/>
</dbReference>
<feature type="domain" description="LD-carboxypeptidase N-terminal" evidence="6">
    <location>
        <begin position="14"/>
        <end position="129"/>
    </location>
</feature>
<name>A0ABU5CVH6_9BACI</name>
<evidence type="ECO:0000259" key="7">
    <source>
        <dbReference type="Pfam" id="PF17676"/>
    </source>
</evidence>
<dbReference type="PANTHER" id="PTHR30237">
    <property type="entry name" value="MURAMOYLTETRAPEPTIDE CARBOXYPEPTIDASE"/>
    <property type="match status" value="1"/>
</dbReference>
<dbReference type="SUPFAM" id="SSF52317">
    <property type="entry name" value="Class I glutamine amidotransferase-like"/>
    <property type="match status" value="1"/>
</dbReference>
<evidence type="ECO:0000256" key="4">
    <source>
        <dbReference type="ARBA" id="ARBA00022801"/>
    </source>
</evidence>